<dbReference type="PANTHER" id="PTHR21131:SF0">
    <property type="entry name" value="GEO10195P1-RELATED"/>
    <property type="match status" value="1"/>
</dbReference>
<keyword evidence="3" id="KW-1185">Reference proteome</keyword>
<dbReference type="OrthoDB" id="9800302at2"/>
<dbReference type="Gene3D" id="3.30.60.30">
    <property type="match status" value="1"/>
</dbReference>
<comment type="caution">
    <text evidence="2">The sequence shown here is derived from an EMBL/GenBank/DDBJ whole genome shotgun (WGS) entry which is preliminary data.</text>
</comment>
<dbReference type="InterPro" id="IPR053265">
    <property type="entry name" value="Serpin"/>
</dbReference>
<dbReference type="Pfam" id="PF00050">
    <property type="entry name" value="Kazal_1"/>
    <property type="match status" value="1"/>
</dbReference>
<dbReference type="InterPro" id="IPR002350">
    <property type="entry name" value="Kazal_dom"/>
</dbReference>
<evidence type="ECO:0000313" key="3">
    <source>
        <dbReference type="Proteomes" id="UP000253919"/>
    </source>
</evidence>
<dbReference type="PROSITE" id="PS51257">
    <property type="entry name" value="PROKAR_LIPOPROTEIN"/>
    <property type="match status" value="1"/>
</dbReference>
<organism evidence="2 3">
    <name type="scientific">Adhaeribacter pallidiroseus</name>
    <dbReference type="NCBI Taxonomy" id="2072847"/>
    <lineage>
        <taxon>Bacteria</taxon>
        <taxon>Pseudomonadati</taxon>
        <taxon>Bacteroidota</taxon>
        <taxon>Cytophagia</taxon>
        <taxon>Cytophagales</taxon>
        <taxon>Hymenobacteraceae</taxon>
        <taxon>Adhaeribacter</taxon>
    </lineage>
</organism>
<dbReference type="RefSeq" id="WP_115374968.1">
    <property type="nucleotide sequence ID" value="NZ_QASA01000001.1"/>
</dbReference>
<dbReference type="PROSITE" id="PS51465">
    <property type="entry name" value="KAZAL_2"/>
    <property type="match status" value="1"/>
</dbReference>
<gene>
    <name evidence="2" type="ORF">AHMF7616_04684</name>
</gene>
<feature type="domain" description="Kazal-like" evidence="1">
    <location>
        <begin position="18"/>
        <end position="72"/>
    </location>
</feature>
<proteinExistence type="predicted"/>
<dbReference type="EMBL" id="QASA01000001">
    <property type="protein sequence ID" value="RDC66053.1"/>
    <property type="molecule type" value="Genomic_DNA"/>
</dbReference>
<sequence>MVTHKYLLVGGLLLISCKTVSNTCIDVTKIRTDVICTQQYEPVCGCNGKTYGNACTAENAGLIQYTKGECPTK</sequence>
<reference evidence="2 3" key="1">
    <citation type="submission" date="2018-04" db="EMBL/GenBank/DDBJ databases">
        <title>Adhaeribacter sp. HMF7616 genome sequencing and assembly.</title>
        <authorList>
            <person name="Kang H."/>
            <person name="Kang J."/>
            <person name="Cha I."/>
            <person name="Kim H."/>
            <person name="Joh K."/>
        </authorList>
    </citation>
    <scope>NUCLEOTIDE SEQUENCE [LARGE SCALE GENOMIC DNA]</scope>
    <source>
        <strain evidence="2 3">HMF7616</strain>
    </source>
</reference>
<dbReference type="InterPro" id="IPR036058">
    <property type="entry name" value="Kazal_dom_sf"/>
</dbReference>
<dbReference type="CDD" id="cd00104">
    <property type="entry name" value="KAZAL_FS"/>
    <property type="match status" value="1"/>
</dbReference>
<protein>
    <recommendedName>
        <fullName evidence="1">Kazal-like domain-containing protein</fullName>
    </recommendedName>
</protein>
<dbReference type="SMART" id="SM00280">
    <property type="entry name" value="KAZAL"/>
    <property type="match status" value="1"/>
</dbReference>
<dbReference type="AlphaFoldDB" id="A0A369QM80"/>
<dbReference type="Proteomes" id="UP000253919">
    <property type="component" value="Unassembled WGS sequence"/>
</dbReference>
<evidence type="ECO:0000259" key="1">
    <source>
        <dbReference type="PROSITE" id="PS51465"/>
    </source>
</evidence>
<evidence type="ECO:0000313" key="2">
    <source>
        <dbReference type="EMBL" id="RDC66053.1"/>
    </source>
</evidence>
<dbReference type="SUPFAM" id="SSF100895">
    <property type="entry name" value="Kazal-type serine protease inhibitors"/>
    <property type="match status" value="1"/>
</dbReference>
<dbReference type="PANTHER" id="PTHR21131">
    <property type="entry name" value="SERINE-TYPE ENDOPEPTIDASE INHIBITOR"/>
    <property type="match status" value="1"/>
</dbReference>
<name>A0A369QM80_9BACT</name>
<accession>A0A369QM80</accession>